<evidence type="ECO:0000313" key="2">
    <source>
        <dbReference type="EMBL" id="JAP60897.1"/>
    </source>
</evidence>
<feature type="transmembrane region" description="Helical" evidence="1">
    <location>
        <begin position="38"/>
        <end position="56"/>
    </location>
</feature>
<keyword evidence="1" id="KW-0812">Transmembrane</keyword>
<dbReference type="GO" id="GO:0016020">
    <property type="term" value="C:membrane"/>
    <property type="evidence" value="ECO:0007669"/>
    <property type="project" value="TreeGrafter"/>
</dbReference>
<accession>A0A0V0J5G2</accession>
<feature type="transmembrane region" description="Helical" evidence="1">
    <location>
        <begin position="128"/>
        <end position="146"/>
    </location>
</feature>
<proteinExistence type="predicted"/>
<evidence type="ECO:0000256" key="1">
    <source>
        <dbReference type="SAM" id="Phobius"/>
    </source>
</evidence>
<name>A0A0V0J5G2_SCHSO</name>
<keyword evidence="1" id="KW-0472">Membrane</keyword>
<dbReference type="PANTHER" id="PTHR20952:SF0">
    <property type="entry name" value="ADP-RIBOSYLATION FACTOR-LIKE PROTEIN 6-INTERACTING PROTEIN 1"/>
    <property type="match status" value="1"/>
</dbReference>
<protein>
    <submittedName>
        <fullName evidence="2">ADP-ribosylation factor-like protein 6-interacting protein 1</fullName>
    </submittedName>
</protein>
<feature type="transmembrane region" description="Helical" evidence="1">
    <location>
        <begin position="62"/>
        <end position="81"/>
    </location>
</feature>
<feature type="transmembrane region" description="Helical" evidence="1">
    <location>
        <begin position="152"/>
        <end position="180"/>
    </location>
</feature>
<sequence>MTSTSVDKNVFLLMDDLRDWQSLILQFESLLTWEKPVLLLKVIFLITLFYGVVWFFEPPLISSVGFLVIIVNLTIYFGPILSSRFRVTMPVGEQYRKYLEFCKRLINFRTLTISTFQYIAYLRNYRPFLYTLVCLNVLPILLVIAYRFDGILLAYFLTIVLLLVPGIRHTGVLTIISFMIRRVFRFLLRLVARCGRMIIKLISALYMRRTSVDAT</sequence>
<reference evidence="2" key="1">
    <citation type="submission" date="2016-01" db="EMBL/GenBank/DDBJ databases">
        <title>Reference transcriptome for the parasite Schistocephalus solidus: insights into the molecular evolution of parasitism.</title>
        <authorList>
            <person name="Hebert F.O."/>
            <person name="Grambauer S."/>
            <person name="Barber I."/>
            <person name="Landry C.R."/>
            <person name="Aubin-Horth N."/>
        </authorList>
    </citation>
    <scope>NUCLEOTIDE SEQUENCE</scope>
</reference>
<keyword evidence="1" id="KW-1133">Transmembrane helix</keyword>
<dbReference type="EMBL" id="GEEE01000609">
    <property type="protein sequence ID" value="JAP62616.1"/>
    <property type="molecule type" value="Transcribed_RNA"/>
</dbReference>
<dbReference type="InterPro" id="IPR052114">
    <property type="entry name" value="ER_autophagy_membrane_reg"/>
</dbReference>
<gene>
    <name evidence="2" type="primary">AR6P1</name>
    <name evidence="2" type="ORF">TR105594</name>
</gene>
<dbReference type="PANTHER" id="PTHR20952">
    <property type="entry name" value="ADP-RIBOSYLATION-LIKE FACTOR 6-INTERACTING PROTEIN"/>
    <property type="match status" value="1"/>
</dbReference>
<organism evidence="2">
    <name type="scientific">Schistocephalus solidus</name>
    <name type="common">Tapeworm</name>
    <dbReference type="NCBI Taxonomy" id="70667"/>
    <lineage>
        <taxon>Eukaryota</taxon>
        <taxon>Metazoa</taxon>
        <taxon>Spiralia</taxon>
        <taxon>Lophotrochozoa</taxon>
        <taxon>Platyhelminthes</taxon>
        <taxon>Cestoda</taxon>
        <taxon>Eucestoda</taxon>
        <taxon>Diphyllobothriidea</taxon>
        <taxon>Diphyllobothriidae</taxon>
        <taxon>Schistocephalus</taxon>
    </lineage>
</organism>
<dbReference type="EMBL" id="GEEE01002328">
    <property type="protein sequence ID" value="JAP60897.1"/>
    <property type="molecule type" value="Transcribed_RNA"/>
</dbReference>
<dbReference type="AlphaFoldDB" id="A0A0V0J5G2"/>